<sequence>MSNGERPTEMVLWSLGWNLICTREKQGKSP</sequence>
<organism evidence="1">
    <name type="scientific">Anguilla anguilla</name>
    <name type="common">European freshwater eel</name>
    <name type="synonym">Muraena anguilla</name>
    <dbReference type="NCBI Taxonomy" id="7936"/>
    <lineage>
        <taxon>Eukaryota</taxon>
        <taxon>Metazoa</taxon>
        <taxon>Chordata</taxon>
        <taxon>Craniata</taxon>
        <taxon>Vertebrata</taxon>
        <taxon>Euteleostomi</taxon>
        <taxon>Actinopterygii</taxon>
        <taxon>Neopterygii</taxon>
        <taxon>Teleostei</taxon>
        <taxon>Anguilliformes</taxon>
        <taxon>Anguillidae</taxon>
        <taxon>Anguilla</taxon>
    </lineage>
</organism>
<accession>A0A0E9VBY8</accession>
<reference evidence="1" key="1">
    <citation type="submission" date="2014-11" db="EMBL/GenBank/DDBJ databases">
        <authorList>
            <person name="Amaro Gonzalez C."/>
        </authorList>
    </citation>
    <scope>NUCLEOTIDE SEQUENCE</scope>
</reference>
<protein>
    <submittedName>
        <fullName evidence="1">Uncharacterized protein</fullName>
    </submittedName>
</protein>
<evidence type="ECO:0000313" key="1">
    <source>
        <dbReference type="EMBL" id="JAH75531.1"/>
    </source>
</evidence>
<proteinExistence type="predicted"/>
<dbReference type="AlphaFoldDB" id="A0A0E9VBY8"/>
<reference evidence="1" key="2">
    <citation type="journal article" date="2015" name="Fish Shellfish Immunol.">
        <title>Early steps in the European eel (Anguilla anguilla)-Vibrio vulnificus interaction in the gills: Role of the RtxA13 toxin.</title>
        <authorList>
            <person name="Callol A."/>
            <person name="Pajuelo D."/>
            <person name="Ebbesson L."/>
            <person name="Teles M."/>
            <person name="MacKenzie S."/>
            <person name="Amaro C."/>
        </authorList>
    </citation>
    <scope>NUCLEOTIDE SEQUENCE</scope>
</reference>
<dbReference type="EMBL" id="GBXM01033046">
    <property type="protein sequence ID" value="JAH75531.1"/>
    <property type="molecule type" value="Transcribed_RNA"/>
</dbReference>
<name>A0A0E9VBY8_ANGAN</name>